<feature type="chain" id="PRO_5040313693" description="Secreted protein" evidence="2">
    <location>
        <begin position="23"/>
        <end position="267"/>
    </location>
</feature>
<evidence type="ECO:0000313" key="3">
    <source>
        <dbReference type="EMBL" id="KAG9326112.1"/>
    </source>
</evidence>
<evidence type="ECO:0000256" key="2">
    <source>
        <dbReference type="SAM" id="SignalP"/>
    </source>
</evidence>
<name>A0A9P8ABQ1_MORAP</name>
<dbReference type="EMBL" id="JAIFTL010000026">
    <property type="protein sequence ID" value="KAG9326112.1"/>
    <property type="molecule type" value="Genomic_DNA"/>
</dbReference>
<keyword evidence="2" id="KW-0732">Signal</keyword>
<feature type="compositionally biased region" description="Low complexity" evidence="1">
    <location>
        <begin position="30"/>
        <end position="43"/>
    </location>
</feature>
<dbReference type="AlphaFoldDB" id="A0A9P8ABQ1"/>
<comment type="caution">
    <text evidence="3">The sequence shown here is derived from an EMBL/GenBank/DDBJ whole genome shotgun (WGS) entry which is preliminary data.</text>
</comment>
<accession>A0A9P8ABQ1</accession>
<evidence type="ECO:0000256" key="1">
    <source>
        <dbReference type="SAM" id="MobiDB-lite"/>
    </source>
</evidence>
<feature type="signal peptide" evidence="2">
    <location>
        <begin position="1"/>
        <end position="22"/>
    </location>
</feature>
<feature type="compositionally biased region" description="Acidic residues" evidence="1">
    <location>
        <begin position="53"/>
        <end position="98"/>
    </location>
</feature>
<sequence>MRLSKTLLISAALAAFMAVAVAQDAIQTEPTDDTPAVVPTTSDNESAPIFFSDDQDDTEDADDTGDAVDADGAGEDADASEDADAGDDADADADDGEQEASSLMKRAPRRAVPATRVVSGKTIAIDNEKDFCLFLPPMVGGDIAKNEHSAIAFCTKPHGGATPGARPFPKGFIQSHHLKVNRGVDAYVQITGRIDRKKYKLHKSDQGGQYDIKATKDSKCAGYNHFVQLIEPNDDIYCLRCCMQKKDCPTYKSEKGCREIISNGNYH</sequence>
<protein>
    <recommendedName>
        <fullName evidence="5">Secreted protein</fullName>
    </recommendedName>
</protein>
<evidence type="ECO:0000313" key="4">
    <source>
        <dbReference type="Proteomes" id="UP000717515"/>
    </source>
</evidence>
<gene>
    <name evidence="3" type="ORF">KVV02_002800</name>
</gene>
<organism evidence="3 4">
    <name type="scientific">Mortierella alpina</name>
    <name type="common">Oleaginous fungus</name>
    <name type="synonym">Mortierella renispora</name>
    <dbReference type="NCBI Taxonomy" id="64518"/>
    <lineage>
        <taxon>Eukaryota</taxon>
        <taxon>Fungi</taxon>
        <taxon>Fungi incertae sedis</taxon>
        <taxon>Mucoromycota</taxon>
        <taxon>Mortierellomycotina</taxon>
        <taxon>Mortierellomycetes</taxon>
        <taxon>Mortierellales</taxon>
        <taxon>Mortierellaceae</taxon>
        <taxon>Mortierella</taxon>
    </lineage>
</organism>
<proteinExistence type="predicted"/>
<dbReference type="Proteomes" id="UP000717515">
    <property type="component" value="Unassembled WGS sequence"/>
</dbReference>
<evidence type="ECO:0008006" key="5">
    <source>
        <dbReference type="Google" id="ProtNLM"/>
    </source>
</evidence>
<feature type="region of interest" description="Disordered" evidence="1">
    <location>
        <begin position="30"/>
        <end position="112"/>
    </location>
</feature>
<reference evidence="3" key="1">
    <citation type="submission" date="2021-07" db="EMBL/GenBank/DDBJ databases">
        <title>Draft genome of Mortierella alpina, strain LL118, isolated from an aspen leaf litter sample.</title>
        <authorList>
            <person name="Yang S."/>
            <person name="Vinatzer B.A."/>
        </authorList>
    </citation>
    <scope>NUCLEOTIDE SEQUENCE</scope>
    <source>
        <strain evidence="3">LL118</strain>
    </source>
</reference>